<dbReference type="Proteomes" id="UP000460272">
    <property type="component" value="Unassembled WGS sequence"/>
</dbReference>
<name>A0A6P2BZW2_9ACTN</name>
<keyword evidence="2" id="KW-1185">Reference proteome</keyword>
<evidence type="ECO:0000313" key="2">
    <source>
        <dbReference type="Proteomes" id="UP000460272"/>
    </source>
</evidence>
<proteinExistence type="predicted"/>
<dbReference type="EMBL" id="RPFW01000005">
    <property type="protein sequence ID" value="TVZ02713.1"/>
    <property type="molecule type" value="Genomic_DNA"/>
</dbReference>
<accession>A0A6P2BZW2</accession>
<evidence type="ECO:0000313" key="1">
    <source>
        <dbReference type="EMBL" id="TVZ02713.1"/>
    </source>
</evidence>
<dbReference type="OrthoDB" id="3483903at2"/>
<organism evidence="1 2">
    <name type="scientific">Trebonia kvetii</name>
    <dbReference type="NCBI Taxonomy" id="2480626"/>
    <lineage>
        <taxon>Bacteria</taxon>
        <taxon>Bacillati</taxon>
        <taxon>Actinomycetota</taxon>
        <taxon>Actinomycetes</taxon>
        <taxon>Streptosporangiales</taxon>
        <taxon>Treboniaceae</taxon>
        <taxon>Trebonia</taxon>
    </lineage>
</organism>
<sequence>MDTVREKDIEADDWTEQDLLTRELALDRLAEDVAETEAALAALRGRADPDPDAVDLLERRLRALASSRANIAT</sequence>
<reference evidence="1 2" key="1">
    <citation type="submission" date="2018-11" db="EMBL/GenBank/DDBJ databases">
        <title>Trebonia kvetii gen.nov., sp.nov., a novel acidophilic actinobacterium, and proposal of the new actinobacterial family Treboniaceae fam. nov.</title>
        <authorList>
            <person name="Rapoport D."/>
            <person name="Sagova-Mareckova M."/>
            <person name="Sedlacek I."/>
            <person name="Provaznik J."/>
            <person name="Kralova S."/>
            <person name="Pavlinic D."/>
            <person name="Benes V."/>
            <person name="Kopecky J."/>
        </authorList>
    </citation>
    <scope>NUCLEOTIDE SEQUENCE [LARGE SCALE GENOMIC DNA]</scope>
    <source>
        <strain evidence="1 2">15Tr583</strain>
    </source>
</reference>
<comment type="caution">
    <text evidence="1">The sequence shown here is derived from an EMBL/GenBank/DDBJ whole genome shotgun (WGS) entry which is preliminary data.</text>
</comment>
<gene>
    <name evidence="1" type="ORF">EAS64_25395</name>
</gene>
<dbReference type="AlphaFoldDB" id="A0A6P2BZW2"/>
<protein>
    <submittedName>
        <fullName evidence="1">Uncharacterized protein</fullName>
    </submittedName>
</protein>